<protein>
    <submittedName>
        <fullName evidence="5">GNAT family N-acetyltransferase</fullName>
        <ecNumber evidence="5">2.3.-.-</ecNumber>
    </submittedName>
</protein>
<dbReference type="InterPro" id="IPR051531">
    <property type="entry name" value="N-acetyltransferase"/>
</dbReference>
<dbReference type="Gene3D" id="3.40.630.30">
    <property type="match status" value="1"/>
</dbReference>
<keyword evidence="6" id="KW-1185">Reference proteome</keyword>
<evidence type="ECO:0000313" key="6">
    <source>
        <dbReference type="Proteomes" id="UP001596170"/>
    </source>
</evidence>
<evidence type="ECO:0000256" key="2">
    <source>
        <dbReference type="ARBA" id="ARBA00023315"/>
    </source>
</evidence>
<proteinExistence type="inferred from homology"/>
<comment type="similarity">
    <text evidence="3">Belongs to the acetyltransferase family. RimJ subfamily.</text>
</comment>
<dbReference type="RefSeq" id="WP_377733105.1">
    <property type="nucleotide sequence ID" value="NZ_JBHSRI010000006.1"/>
</dbReference>
<organism evidence="5 6">
    <name type="scientific">Paenisporosarcina macmurdoensis</name>
    <dbReference type="NCBI Taxonomy" id="212659"/>
    <lineage>
        <taxon>Bacteria</taxon>
        <taxon>Bacillati</taxon>
        <taxon>Bacillota</taxon>
        <taxon>Bacilli</taxon>
        <taxon>Bacillales</taxon>
        <taxon>Caryophanaceae</taxon>
        <taxon>Paenisporosarcina</taxon>
    </lineage>
</organism>
<dbReference type="PROSITE" id="PS51186">
    <property type="entry name" value="GNAT"/>
    <property type="match status" value="1"/>
</dbReference>
<evidence type="ECO:0000313" key="5">
    <source>
        <dbReference type="EMBL" id="MFC6039007.1"/>
    </source>
</evidence>
<reference evidence="6" key="1">
    <citation type="journal article" date="2019" name="Int. J. Syst. Evol. Microbiol.">
        <title>The Global Catalogue of Microorganisms (GCM) 10K type strain sequencing project: providing services to taxonomists for standard genome sequencing and annotation.</title>
        <authorList>
            <consortium name="The Broad Institute Genomics Platform"/>
            <consortium name="The Broad Institute Genome Sequencing Center for Infectious Disease"/>
            <person name="Wu L."/>
            <person name="Ma J."/>
        </authorList>
    </citation>
    <scope>NUCLEOTIDE SEQUENCE [LARGE SCALE GENOMIC DNA]</scope>
    <source>
        <strain evidence="6">CCUG 54527</strain>
    </source>
</reference>
<accession>A0ABW1L7W2</accession>
<dbReference type="EC" id="2.3.-.-" evidence="5"/>
<dbReference type="PANTHER" id="PTHR43792">
    <property type="entry name" value="GNAT FAMILY, PUTATIVE (AFU_ORTHOLOGUE AFUA_3G00765)-RELATED-RELATED"/>
    <property type="match status" value="1"/>
</dbReference>
<dbReference type="GO" id="GO:0016746">
    <property type="term" value="F:acyltransferase activity"/>
    <property type="evidence" value="ECO:0007669"/>
    <property type="project" value="UniProtKB-KW"/>
</dbReference>
<dbReference type="Proteomes" id="UP001596170">
    <property type="component" value="Unassembled WGS sequence"/>
</dbReference>
<dbReference type="PANTHER" id="PTHR43792:SF8">
    <property type="entry name" value="[RIBOSOMAL PROTEIN US5]-ALANINE N-ACETYLTRANSFERASE"/>
    <property type="match status" value="1"/>
</dbReference>
<keyword evidence="1 5" id="KW-0808">Transferase</keyword>
<keyword evidence="2 5" id="KW-0012">Acyltransferase</keyword>
<evidence type="ECO:0000256" key="3">
    <source>
        <dbReference type="ARBA" id="ARBA00038502"/>
    </source>
</evidence>
<name>A0ABW1L7W2_9BACL</name>
<feature type="domain" description="N-acetyltransferase" evidence="4">
    <location>
        <begin position="8"/>
        <end position="172"/>
    </location>
</feature>
<dbReference type="InterPro" id="IPR016181">
    <property type="entry name" value="Acyl_CoA_acyltransferase"/>
</dbReference>
<dbReference type="Pfam" id="PF13302">
    <property type="entry name" value="Acetyltransf_3"/>
    <property type="match status" value="1"/>
</dbReference>
<evidence type="ECO:0000256" key="1">
    <source>
        <dbReference type="ARBA" id="ARBA00022679"/>
    </source>
</evidence>
<gene>
    <name evidence="5" type="ORF">ACFPYN_06005</name>
</gene>
<dbReference type="SUPFAM" id="SSF55729">
    <property type="entry name" value="Acyl-CoA N-acyltransferases (Nat)"/>
    <property type="match status" value="1"/>
</dbReference>
<comment type="caution">
    <text evidence="5">The sequence shown here is derived from an EMBL/GenBank/DDBJ whole genome shotgun (WGS) entry which is preliminary data.</text>
</comment>
<evidence type="ECO:0000259" key="4">
    <source>
        <dbReference type="PROSITE" id="PS51186"/>
    </source>
</evidence>
<dbReference type="InterPro" id="IPR000182">
    <property type="entry name" value="GNAT_dom"/>
</dbReference>
<sequence length="180" mass="20582">MGHQKRNIYIREFTTDDAESLLELNLANRKIFEAITPVSKEDTFYTLDAHLKLIEGWEQAKKQGSRYDFGIFEIHTNKLIGMIGLYKLGAAEKCILGYSLDKAHYGKGYATEAVRLILDKAFKELGFHRVEAGVMPRNIGSARVLEKVGFVLEGLARDYIKINGIWEDHYIFSILENDSY</sequence>
<dbReference type="EMBL" id="JBHSRI010000006">
    <property type="protein sequence ID" value="MFC6039007.1"/>
    <property type="molecule type" value="Genomic_DNA"/>
</dbReference>